<evidence type="ECO:0000256" key="3">
    <source>
        <dbReference type="SAM" id="SignalP"/>
    </source>
</evidence>
<reference evidence="4 5" key="1">
    <citation type="submission" date="2020-08" db="EMBL/GenBank/DDBJ databases">
        <title>Genomic Encyclopedia of Type Strains, Phase IV (KMG-IV): sequencing the most valuable type-strain genomes for metagenomic binning, comparative biology and taxonomic classification.</title>
        <authorList>
            <person name="Goeker M."/>
        </authorList>
    </citation>
    <scope>NUCLEOTIDE SEQUENCE [LARGE SCALE GENOMIC DNA]</scope>
    <source>
        <strain evidence="4 5">DSM 104969</strain>
    </source>
</reference>
<feature type="signal peptide" evidence="3">
    <location>
        <begin position="1"/>
        <end position="24"/>
    </location>
</feature>
<keyword evidence="1" id="KW-0433">Leucine-rich repeat</keyword>
<evidence type="ECO:0000313" key="5">
    <source>
        <dbReference type="Proteomes" id="UP000555103"/>
    </source>
</evidence>
<dbReference type="InterPro" id="IPR001611">
    <property type="entry name" value="Leu-rich_rpt"/>
</dbReference>
<sequence length="606" mass="65070">MKRFFFCQLLLMALVSFLTTSCSTNDVDFSDTSETDTNYEIKNEAFGEYLYYLGAAGVKKVKVDVSGNEVTKYYVDTVLALKQTEALNLSKSANSISTLETAGLATAAIKITDVDGLQYFVNVTGLTFTSNEIESIDLTRLTKLQTLNLNNNFIGSLDLTKNTALTTLSYTASSKATDTQKLSSIDLSKNVNLTSVDLSNHPGAPFPIPEAIFNQLTTAKGVTIDDGSGESQGYKIEDEAFGEYLLFLNVAGVTEIVDNTSGTAYYIDIEAAKAQTGELSLSKSANAINTLETAGLATASTKITDVDGLQYFINITGIVLTSNEVESIDLTKLTKLETLNLNNNFIGSLDLTKNTALTTLSYTASSKATDAQKLTTIDLSENVNLTSVDLSSHPGAPFPIPAAIYNQLTTAKGVTPEEVASNEYEIADEAFGEYLKYLNVSGVSEKEENSTYKYYIDIEAAKSQTGALNMSKAASYITTLTTAGVRTASTKIKNVDGLQYFINITGITLTSNEVESIDLTELTKLETLNLNNNFIGSLDLTKNTELKTLSYTASSKATDAQKLTTIDLSKNVNLTSVDLSSHSGAPFSIPAAIFNNLTTAKGVVSE</sequence>
<dbReference type="PANTHER" id="PTHR45617:SF167">
    <property type="entry name" value="2MIT, ISOFORM B"/>
    <property type="match status" value="1"/>
</dbReference>
<dbReference type="RefSeq" id="WP_183307705.1">
    <property type="nucleotide sequence ID" value="NZ_JACIEP010000009.1"/>
</dbReference>
<feature type="chain" id="PRO_5032333198" evidence="3">
    <location>
        <begin position="25"/>
        <end position="606"/>
    </location>
</feature>
<keyword evidence="5" id="KW-1185">Reference proteome</keyword>
<evidence type="ECO:0000256" key="1">
    <source>
        <dbReference type="ARBA" id="ARBA00022614"/>
    </source>
</evidence>
<protein>
    <submittedName>
        <fullName evidence="4">Uncharacterized protein</fullName>
    </submittedName>
</protein>
<proteinExistence type="predicted"/>
<comment type="caution">
    <text evidence="4">The sequence shown here is derived from an EMBL/GenBank/DDBJ whole genome shotgun (WGS) entry which is preliminary data.</text>
</comment>
<evidence type="ECO:0000313" key="4">
    <source>
        <dbReference type="EMBL" id="MBB4036811.1"/>
    </source>
</evidence>
<dbReference type="PROSITE" id="PS51257">
    <property type="entry name" value="PROKAR_LIPOPROTEIN"/>
    <property type="match status" value="1"/>
</dbReference>
<dbReference type="Proteomes" id="UP000555103">
    <property type="component" value="Unassembled WGS sequence"/>
</dbReference>
<dbReference type="PANTHER" id="PTHR45617">
    <property type="entry name" value="LEUCINE RICH REPEAT FAMILY PROTEIN"/>
    <property type="match status" value="1"/>
</dbReference>
<dbReference type="PROSITE" id="PS51450">
    <property type="entry name" value="LRR"/>
    <property type="match status" value="2"/>
</dbReference>
<dbReference type="EMBL" id="JACIEP010000009">
    <property type="protein sequence ID" value="MBB4036811.1"/>
    <property type="molecule type" value="Genomic_DNA"/>
</dbReference>
<dbReference type="InterPro" id="IPR032675">
    <property type="entry name" value="LRR_dom_sf"/>
</dbReference>
<keyword evidence="3" id="KW-0732">Signal</keyword>
<dbReference type="SUPFAM" id="SSF52058">
    <property type="entry name" value="L domain-like"/>
    <property type="match status" value="1"/>
</dbReference>
<gene>
    <name evidence="4" type="ORF">GGR21_002724</name>
</gene>
<dbReference type="Gene3D" id="3.80.10.10">
    <property type="entry name" value="Ribonuclease Inhibitor"/>
    <property type="match status" value="3"/>
</dbReference>
<accession>A0A840CNZ6</accession>
<organism evidence="4 5">
    <name type="scientific">Dysgonomonas hofstadii</name>
    <dbReference type="NCBI Taxonomy" id="637886"/>
    <lineage>
        <taxon>Bacteria</taxon>
        <taxon>Pseudomonadati</taxon>
        <taxon>Bacteroidota</taxon>
        <taxon>Bacteroidia</taxon>
        <taxon>Bacteroidales</taxon>
        <taxon>Dysgonomonadaceae</taxon>
        <taxon>Dysgonomonas</taxon>
    </lineage>
</organism>
<keyword evidence="2" id="KW-0677">Repeat</keyword>
<name>A0A840CNZ6_9BACT</name>
<evidence type="ECO:0000256" key="2">
    <source>
        <dbReference type="ARBA" id="ARBA00022737"/>
    </source>
</evidence>
<dbReference type="AlphaFoldDB" id="A0A840CNZ6"/>